<dbReference type="OrthoDB" id="5979974at2759"/>
<keyword evidence="3" id="KW-1185">Reference proteome</keyword>
<reference evidence="3" key="1">
    <citation type="journal article" date="2017" name="bioRxiv">
        <title>Comparative analysis of the genomes of Stylophora pistillata and Acropora digitifera provides evidence for extensive differences between species of corals.</title>
        <authorList>
            <person name="Voolstra C.R."/>
            <person name="Li Y."/>
            <person name="Liew Y.J."/>
            <person name="Baumgarten S."/>
            <person name="Zoccola D."/>
            <person name="Flot J.-F."/>
            <person name="Tambutte S."/>
            <person name="Allemand D."/>
            <person name="Aranda M."/>
        </authorList>
    </citation>
    <scope>NUCLEOTIDE SEQUENCE [LARGE SCALE GENOMIC DNA]</scope>
</reference>
<evidence type="ECO:0000256" key="1">
    <source>
        <dbReference type="SAM" id="Coils"/>
    </source>
</evidence>
<name>A0A2B4SFG2_STYPI</name>
<organism evidence="2 3">
    <name type="scientific">Stylophora pistillata</name>
    <name type="common">Smooth cauliflower coral</name>
    <dbReference type="NCBI Taxonomy" id="50429"/>
    <lineage>
        <taxon>Eukaryota</taxon>
        <taxon>Metazoa</taxon>
        <taxon>Cnidaria</taxon>
        <taxon>Anthozoa</taxon>
        <taxon>Hexacorallia</taxon>
        <taxon>Scleractinia</taxon>
        <taxon>Astrocoeniina</taxon>
        <taxon>Pocilloporidae</taxon>
        <taxon>Stylophora</taxon>
    </lineage>
</organism>
<protein>
    <recommendedName>
        <fullName evidence="4">Reverse transcriptase domain-containing protein</fullName>
    </recommendedName>
</protein>
<dbReference type="EMBL" id="LSMT01000107">
    <property type="protein sequence ID" value="PFX27272.1"/>
    <property type="molecule type" value="Genomic_DNA"/>
</dbReference>
<evidence type="ECO:0008006" key="4">
    <source>
        <dbReference type="Google" id="ProtNLM"/>
    </source>
</evidence>
<proteinExistence type="predicted"/>
<feature type="coiled-coil region" evidence="1">
    <location>
        <begin position="19"/>
        <end position="46"/>
    </location>
</feature>
<evidence type="ECO:0000313" key="3">
    <source>
        <dbReference type="Proteomes" id="UP000225706"/>
    </source>
</evidence>
<gene>
    <name evidence="2" type="ORF">AWC38_SpisGene8035</name>
</gene>
<evidence type="ECO:0000313" key="2">
    <source>
        <dbReference type="EMBL" id="PFX27272.1"/>
    </source>
</evidence>
<sequence length="444" mass="51559">MCLACWMARVAAVHAHLKENVVGEELRQKTKQMAELKREINEAYRKIQEECSPLRYIYSLKTMVTFRNEQYQQQMSGHTKKISRLLTADTNIDEHIKNISSYRLSFFQKLVLCRGLNFALPQRISSREIHATFEKAYWKLEVNLNDSGLKELAAATLRSIALNYSERKGPSPPKAMLRAISQLKKKDDIAITKPDTGSGVVVMDKSDYVRLLKESSINDETKFVPVSLERPRTRATGTYNYKLAKWLDEKLKPLSVNEHMVSDIYVFADELREMKIKDREVLVSYDVSSLFINVSVDETIESITERAFENDWFNREYDPNITKSDLMELIFSQLRYPDDLVQSTIRRFVESKVSEYSHTRMADKREAPVRIVLPYKDQKSANVVRKQLADLSRKINVDISPVYTSKKIKNEIRVMEDKPPLCSPHFIVFNLLQHIYADLENLLT</sequence>
<comment type="caution">
    <text evidence="2">The sequence shown here is derived from an EMBL/GenBank/DDBJ whole genome shotgun (WGS) entry which is preliminary data.</text>
</comment>
<accession>A0A2B4SFG2</accession>
<dbReference type="Proteomes" id="UP000225706">
    <property type="component" value="Unassembled WGS sequence"/>
</dbReference>
<keyword evidence="1" id="KW-0175">Coiled coil</keyword>
<dbReference type="AlphaFoldDB" id="A0A2B4SFG2"/>